<dbReference type="PATRIC" id="fig|937777.3.peg.535"/>
<dbReference type="InterPro" id="IPR050736">
    <property type="entry name" value="Sensor_HK_Regulatory"/>
</dbReference>
<dbReference type="PROSITE" id="PS50109">
    <property type="entry name" value="HIS_KIN"/>
    <property type="match status" value="1"/>
</dbReference>
<keyword evidence="10" id="KW-1185">Reference proteome</keyword>
<gene>
    <name evidence="9" type="ordered locus">Deipe_0532</name>
</gene>
<evidence type="ECO:0000313" key="10">
    <source>
        <dbReference type="Proteomes" id="UP000010467"/>
    </source>
</evidence>
<keyword evidence="5 9" id="KW-0418">Kinase</keyword>
<evidence type="ECO:0000259" key="8">
    <source>
        <dbReference type="PROSITE" id="PS50109"/>
    </source>
</evidence>
<sequence length="464" mass="50967">MNPEVLLRVPVRAEQDVVTVRANTKHLADRLGVSSQGQTRLATAVSELVRNAYTYAGGGQVEYVLDAQAQMLYVRVTDQGPGIPRLQDVLEGRFDSPTGRGLGLRSTRRLVDAFEISSSPGKGTTVQVGKALPSTPALRELGTKRLAAELSKLRPASAVEELQAQNQELLRALEDLAQREEQLRVLNRELEDTNRGVVALYSELEDKAERLREANHVKSMFFSYMSHEFRTPLNSILGLSRILLERQDGELSPEQDKQLELIRRSTGELLQMVNDLLDVAKVEAGKTEVYPANFELAQLFSTLRALFQPLLVNPDVRLVFEDVGELPALFSDQGKLSQILRNFISNALKFTEQGEIRVSATRCGAQAVRIEVTDTGAGIAPDDLMRLFRDFSQVGPQHGARSGGTGLGLSLASKLAGLLQGQVGVSSAPGQGSRFWVELPLVLPERELEGSREKSERNEGECDA</sequence>
<dbReference type="SUPFAM" id="SSF55874">
    <property type="entry name" value="ATPase domain of HSP90 chaperone/DNA topoisomerase II/histidine kinase"/>
    <property type="match status" value="2"/>
</dbReference>
<dbReference type="GO" id="GO:0000155">
    <property type="term" value="F:phosphorelay sensor kinase activity"/>
    <property type="evidence" value="ECO:0007669"/>
    <property type="project" value="InterPro"/>
</dbReference>
<dbReference type="PRINTS" id="PR00344">
    <property type="entry name" value="BCTRLSENSOR"/>
</dbReference>
<keyword evidence="4" id="KW-0808">Transferase</keyword>
<dbReference type="Proteomes" id="UP000010467">
    <property type="component" value="Chromosome"/>
</dbReference>
<dbReference type="InterPro" id="IPR003661">
    <property type="entry name" value="HisK_dim/P_dom"/>
</dbReference>
<dbReference type="Gene3D" id="3.30.565.10">
    <property type="entry name" value="Histidine kinase-like ATPase, C-terminal domain"/>
    <property type="match status" value="2"/>
</dbReference>
<evidence type="ECO:0000256" key="3">
    <source>
        <dbReference type="ARBA" id="ARBA00022553"/>
    </source>
</evidence>
<evidence type="ECO:0000256" key="7">
    <source>
        <dbReference type="SAM" id="Coils"/>
    </source>
</evidence>
<name>K9ZZ01_DEIPD</name>
<keyword evidence="3" id="KW-0597">Phosphoprotein</keyword>
<dbReference type="SMART" id="SM00387">
    <property type="entry name" value="HATPase_c"/>
    <property type="match status" value="2"/>
</dbReference>
<dbReference type="CDD" id="cd16934">
    <property type="entry name" value="HATPase_RsbT-like"/>
    <property type="match status" value="1"/>
</dbReference>
<dbReference type="Gene3D" id="1.10.287.130">
    <property type="match status" value="1"/>
</dbReference>
<dbReference type="RefSeq" id="WP_015234437.1">
    <property type="nucleotide sequence ID" value="NC_019793.1"/>
</dbReference>
<dbReference type="InterPro" id="IPR005467">
    <property type="entry name" value="His_kinase_dom"/>
</dbReference>
<feature type="domain" description="Histidine kinase" evidence="8">
    <location>
        <begin position="224"/>
        <end position="443"/>
    </location>
</feature>
<comment type="catalytic activity">
    <reaction evidence="1">
        <text>ATP + protein L-histidine = ADP + protein N-phospho-L-histidine.</text>
        <dbReference type="EC" id="2.7.13.3"/>
    </reaction>
</comment>
<dbReference type="CDD" id="cd00082">
    <property type="entry name" value="HisKA"/>
    <property type="match status" value="1"/>
</dbReference>
<dbReference type="AlphaFoldDB" id="K9ZZ01"/>
<dbReference type="EC" id="2.7.13.3" evidence="2"/>
<dbReference type="CDD" id="cd16922">
    <property type="entry name" value="HATPase_EvgS-ArcB-TorS-like"/>
    <property type="match status" value="1"/>
</dbReference>
<dbReference type="InterPro" id="IPR036890">
    <property type="entry name" value="HATPase_C_sf"/>
</dbReference>
<feature type="coiled-coil region" evidence="7">
    <location>
        <begin position="159"/>
        <end position="214"/>
    </location>
</feature>
<dbReference type="STRING" id="937777.Deipe_0532"/>
<dbReference type="KEGG" id="dpd:Deipe_0532"/>
<dbReference type="InterPro" id="IPR003594">
    <property type="entry name" value="HATPase_dom"/>
</dbReference>
<evidence type="ECO:0000256" key="2">
    <source>
        <dbReference type="ARBA" id="ARBA00012438"/>
    </source>
</evidence>
<dbReference type="OrthoDB" id="9803190at2"/>
<dbReference type="eggNOG" id="COG2205">
    <property type="taxonomic scope" value="Bacteria"/>
</dbReference>
<dbReference type="InterPro" id="IPR036097">
    <property type="entry name" value="HisK_dim/P_sf"/>
</dbReference>
<dbReference type="HOGENOM" id="CLU_000445_114_76_0"/>
<evidence type="ECO:0000256" key="4">
    <source>
        <dbReference type="ARBA" id="ARBA00022679"/>
    </source>
</evidence>
<keyword evidence="7" id="KW-0175">Coiled coil</keyword>
<keyword evidence="6" id="KW-0902">Two-component regulatory system</keyword>
<dbReference type="SMART" id="SM00388">
    <property type="entry name" value="HisKA"/>
    <property type="match status" value="1"/>
</dbReference>
<evidence type="ECO:0000256" key="6">
    <source>
        <dbReference type="ARBA" id="ARBA00023012"/>
    </source>
</evidence>
<dbReference type="InterPro" id="IPR004358">
    <property type="entry name" value="Sig_transdc_His_kin-like_C"/>
</dbReference>
<protein>
    <recommendedName>
        <fullName evidence="2">histidine kinase</fullName>
        <ecNumber evidence="2">2.7.13.3</ecNumber>
    </recommendedName>
</protein>
<accession>K9ZZ01</accession>
<dbReference type="Pfam" id="PF02518">
    <property type="entry name" value="HATPase_c"/>
    <property type="match status" value="2"/>
</dbReference>
<evidence type="ECO:0000256" key="1">
    <source>
        <dbReference type="ARBA" id="ARBA00000085"/>
    </source>
</evidence>
<proteinExistence type="predicted"/>
<dbReference type="EMBL" id="CP003382">
    <property type="protein sequence ID" value="AFZ66127.1"/>
    <property type="molecule type" value="Genomic_DNA"/>
</dbReference>
<evidence type="ECO:0000313" key="9">
    <source>
        <dbReference type="EMBL" id="AFZ66127.1"/>
    </source>
</evidence>
<reference evidence="10" key="1">
    <citation type="submission" date="2012-03" db="EMBL/GenBank/DDBJ databases">
        <title>Complete sequence of chromosome of Deinococcus peraridilitoris DSM 19664.</title>
        <authorList>
            <person name="Lucas S."/>
            <person name="Copeland A."/>
            <person name="Lapidus A."/>
            <person name="Glavina del Rio T."/>
            <person name="Dalin E."/>
            <person name="Tice H."/>
            <person name="Bruce D."/>
            <person name="Goodwin L."/>
            <person name="Pitluck S."/>
            <person name="Peters L."/>
            <person name="Mikhailova N."/>
            <person name="Lu M."/>
            <person name="Kyrpides N."/>
            <person name="Mavromatis K."/>
            <person name="Ivanova N."/>
            <person name="Brettin T."/>
            <person name="Detter J.C."/>
            <person name="Han C."/>
            <person name="Larimer F."/>
            <person name="Land M."/>
            <person name="Hauser L."/>
            <person name="Markowitz V."/>
            <person name="Cheng J.-F."/>
            <person name="Hugenholtz P."/>
            <person name="Woyke T."/>
            <person name="Wu D."/>
            <person name="Pukall R."/>
            <person name="Steenblock K."/>
            <person name="Brambilla E."/>
            <person name="Klenk H.-P."/>
            <person name="Eisen J.A."/>
        </authorList>
    </citation>
    <scope>NUCLEOTIDE SEQUENCE [LARGE SCALE GENOMIC DNA]</scope>
    <source>
        <strain evidence="10">DSM 19664 / LMG 22246 / CIP 109416 / KR-200</strain>
    </source>
</reference>
<dbReference type="Pfam" id="PF00512">
    <property type="entry name" value="HisKA"/>
    <property type="match status" value="1"/>
</dbReference>
<evidence type="ECO:0000256" key="5">
    <source>
        <dbReference type="ARBA" id="ARBA00022777"/>
    </source>
</evidence>
<dbReference type="SUPFAM" id="SSF47384">
    <property type="entry name" value="Homodimeric domain of signal transducing histidine kinase"/>
    <property type="match status" value="1"/>
</dbReference>
<dbReference type="PANTHER" id="PTHR43711">
    <property type="entry name" value="TWO-COMPONENT HISTIDINE KINASE"/>
    <property type="match status" value="1"/>
</dbReference>
<organism evidence="9 10">
    <name type="scientific">Deinococcus peraridilitoris (strain DSM 19664 / LMG 22246 / CIP 109416 / KR-200)</name>
    <dbReference type="NCBI Taxonomy" id="937777"/>
    <lineage>
        <taxon>Bacteria</taxon>
        <taxon>Thermotogati</taxon>
        <taxon>Deinococcota</taxon>
        <taxon>Deinococci</taxon>
        <taxon>Deinococcales</taxon>
        <taxon>Deinococcaceae</taxon>
        <taxon>Deinococcus</taxon>
    </lineage>
</organism>
<dbReference type="PANTHER" id="PTHR43711:SF31">
    <property type="entry name" value="HISTIDINE KINASE"/>
    <property type="match status" value="1"/>
</dbReference>